<keyword evidence="1" id="KW-1133">Transmembrane helix</keyword>
<feature type="transmembrane region" description="Helical" evidence="1">
    <location>
        <begin position="21"/>
        <end position="41"/>
    </location>
</feature>
<accession>A0A1V9YQI8</accession>
<organism evidence="2 3">
    <name type="scientific">Achlya hypogyna</name>
    <name type="common">Oomycete</name>
    <name type="synonym">Protoachlya hypogyna</name>
    <dbReference type="NCBI Taxonomy" id="1202772"/>
    <lineage>
        <taxon>Eukaryota</taxon>
        <taxon>Sar</taxon>
        <taxon>Stramenopiles</taxon>
        <taxon>Oomycota</taxon>
        <taxon>Saprolegniomycetes</taxon>
        <taxon>Saprolegniales</taxon>
        <taxon>Achlyaceae</taxon>
        <taxon>Achlya</taxon>
    </lineage>
</organism>
<feature type="transmembrane region" description="Helical" evidence="1">
    <location>
        <begin position="761"/>
        <end position="779"/>
    </location>
</feature>
<name>A0A1V9YQI8_ACHHY</name>
<feature type="transmembrane region" description="Helical" evidence="1">
    <location>
        <begin position="586"/>
        <end position="611"/>
    </location>
</feature>
<feature type="transmembrane region" description="Helical" evidence="1">
    <location>
        <begin position="1571"/>
        <end position="1590"/>
    </location>
</feature>
<comment type="caution">
    <text evidence="2">The sequence shown here is derived from an EMBL/GenBank/DDBJ whole genome shotgun (WGS) entry which is preliminary data.</text>
</comment>
<dbReference type="Proteomes" id="UP000243579">
    <property type="component" value="Unassembled WGS sequence"/>
</dbReference>
<reference evidence="2 3" key="1">
    <citation type="journal article" date="2014" name="Genome Biol. Evol.">
        <title>The secreted proteins of Achlya hypogyna and Thraustotheca clavata identify the ancestral oomycete secretome and reveal gene acquisitions by horizontal gene transfer.</title>
        <authorList>
            <person name="Misner I."/>
            <person name="Blouin N."/>
            <person name="Leonard G."/>
            <person name="Richards T.A."/>
            <person name="Lane C.E."/>
        </authorList>
    </citation>
    <scope>NUCLEOTIDE SEQUENCE [LARGE SCALE GENOMIC DNA]</scope>
    <source>
        <strain evidence="2 3">ATCC 48635</strain>
    </source>
</reference>
<keyword evidence="1" id="KW-0472">Membrane</keyword>
<proteinExistence type="predicted"/>
<feature type="transmembrane region" description="Helical" evidence="1">
    <location>
        <begin position="705"/>
        <end position="725"/>
    </location>
</feature>
<sequence length="1732" mass="189295">MQVVPAGPKAARSSLSHRDRVTSVAGLVWMWLSLGTSLWYLDVYRPSAANDFGWPYYNASGYQSFLVDTVNHLLTLRALGVIDLSSVATERSYSSPLIAPSVHPTYASAMATASRTTLTSAISSLRNTSAADAYWLPTQYCWVDFDQRWQLAHTTKRQQRCQVDMVTNAAVYLEAVLRNVPWDDFIYLFGDEFAVAFESELQASAAGVSWLASTSAPNTTVATEASLWQSHGLKIFWLQWQNNVLTGVTETLLIESALGVVQTMVLKGIANTYGPWTSVVFNGLLVVEMDFAVDCNASLIRNAVTTVYNSTCDFSKNLGVESYAYVADVDGAFRGQAGVVRDAVGPFLSVDMWVVTPPVDLIQAVHALKSQLHAYLATSSDAIDSYMQLRAFDMAPMPPRWVGDYVYYGGNPMCLHGDAKPYAQSPFSFHDSCSDQAPFTLAVSRAAMVTALVMTSFDVSTETICGIQRSAACSSTLARARRAADSIVHNTSLVTEATNSVLALNVTLIQMVSNPSKTNWAVLTQPVLEPSSWAFYGWIMLLDWAAGVREVVSFQGDNGTLVLISDMYNTASATPYSNELSRASAVIYYLTVYTTAVLGAVTVLCTVMALAHRLHFDGDNLFFFDRVAGSTWLGRPLMFLRGGTAVLLLSTAPIELRQSQGVLTHLVLPRRAVIETMLLAFEATWVGCALHEVLVPLVTHRGARVAGITGTMLIWCVSVGMDIAAPVTVAMTLDPQCTTKGMVYRINCRSGVIQVGSYKRAIFLLLLSCIVVPLTVAIGSKFSREHSKVLTANDLVVSGVGQALLRRRRGLLDAVACILIGVVPLRNLQALDWKLWAIVSDGVSAFPTSNMLTKVWPVIPASLTSTSRWLPWHLALVGTVYIGAAISGSISYLEVSRNTLSNDLIWPTYNLTGAHVFLADWFTSHMPLRTMQPTLALDAIEVNSPDSFDAATGTLKFPGRSGAKAQYTTLTTLTGAIGGLRNLDACDAPWVFTQYCYLDFDRRWPMANSVRRQQRCAAMIANGAVFLESLLRNVHWDDFQRCWGNAFDIGFVSELQHTVDGRLFLATLGVTWLSVPNEAAHWASFNVTEYALQWQNYKAIGIVSTYSVVNAYGAAYPFTLASTSGHFRFESQTSFKMYWGLANDLLYVDDNTTAMGGRSLLRTSATFAFANASLQEVLMQTNTLPSAPWDSAIAALAAHLGPFGSIDMVYMHVPAVVLQAVSAIRDAMLRRRRSAPDAYSAIPIDLYDYVVPSVWAEANFVSSGGSILCPPRASALDSLVSHGILSPFSFHGECNEGTVAFLNVREDHILFASIAANLSNANTTDLCAQMSYWNCSEVVDTVGAFWGIEALPLSNTWSAQLQAALAPLAIELLQFGKPNESAPVKLYRRQLLDSTTNAFDYISWLMVYDWVLGYREVVAFQGDAESFVLMGDGAFATKQPVDSAQLPTVFALYAQRAVQYVTLVMIGLASTTAIYILLSRGRIEGLNMLELSRVGGIVWVGRPLVVLRSLTAICLLSTASLRLLRDGDLSRFAAARVPWYETCLAANEVTWLVGIVNDFAIVVTQERTLQYATVNSVLVWAITACITMLAPVEATVAVAPVCAIETLDFQVVCSAGTVFIGSRQRLVSLVGLVLGCNGVCFGVTRYLWKERSRIRSSSLLLSGGAKYLFEQGGWYLGSVYYMDRASAVLNGLLSVRLRDQWAVFDVKTWRLHVLPKRSTIDGLEQALPLVDD</sequence>
<evidence type="ECO:0000256" key="1">
    <source>
        <dbReference type="SAM" id="Phobius"/>
    </source>
</evidence>
<feature type="transmembrane region" description="Helical" evidence="1">
    <location>
        <begin position="874"/>
        <end position="893"/>
    </location>
</feature>
<keyword evidence="3" id="KW-1185">Reference proteome</keyword>
<keyword evidence="1" id="KW-0812">Transmembrane</keyword>
<gene>
    <name evidence="2" type="ORF">ACHHYP_07706</name>
</gene>
<feature type="transmembrane region" description="Helical" evidence="1">
    <location>
        <begin position="1457"/>
        <end position="1478"/>
    </location>
</feature>
<feature type="transmembrane region" description="Helical" evidence="1">
    <location>
        <begin position="1626"/>
        <end position="1648"/>
    </location>
</feature>
<evidence type="ECO:0000313" key="3">
    <source>
        <dbReference type="Proteomes" id="UP000243579"/>
    </source>
</evidence>
<protein>
    <submittedName>
        <fullName evidence="2">Uncharacterized protein</fullName>
    </submittedName>
</protein>
<dbReference type="EMBL" id="JNBR01001415">
    <property type="protein sequence ID" value="OQR88008.1"/>
    <property type="molecule type" value="Genomic_DNA"/>
</dbReference>
<dbReference type="OrthoDB" id="79421at2759"/>
<evidence type="ECO:0000313" key="2">
    <source>
        <dbReference type="EMBL" id="OQR88008.1"/>
    </source>
</evidence>